<dbReference type="InterPro" id="IPR000160">
    <property type="entry name" value="GGDEF_dom"/>
</dbReference>
<feature type="domain" description="PAC" evidence="2">
    <location>
        <begin position="203"/>
        <end position="255"/>
    </location>
</feature>
<dbReference type="Gene3D" id="3.20.20.450">
    <property type="entry name" value="EAL domain"/>
    <property type="match status" value="1"/>
</dbReference>
<evidence type="ECO:0000259" key="2">
    <source>
        <dbReference type="PROSITE" id="PS50113"/>
    </source>
</evidence>
<dbReference type="InterPro" id="IPR052155">
    <property type="entry name" value="Biofilm_reg_signaling"/>
</dbReference>
<dbReference type="PROSITE" id="PS50112">
    <property type="entry name" value="PAS"/>
    <property type="match status" value="3"/>
</dbReference>
<feature type="domain" description="PAS" evidence="1">
    <location>
        <begin position="5"/>
        <end position="55"/>
    </location>
</feature>
<dbReference type="InterPro" id="IPR035919">
    <property type="entry name" value="EAL_sf"/>
</dbReference>
<dbReference type="CDD" id="cd01948">
    <property type="entry name" value="EAL"/>
    <property type="match status" value="1"/>
</dbReference>
<dbReference type="InterPro" id="IPR029787">
    <property type="entry name" value="Nucleotide_cyclase"/>
</dbReference>
<feature type="domain" description="PAC" evidence="2">
    <location>
        <begin position="328"/>
        <end position="381"/>
    </location>
</feature>
<organism evidence="5 6">
    <name type="scientific">Svornostia abyssi</name>
    <dbReference type="NCBI Taxonomy" id="2898438"/>
    <lineage>
        <taxon>Bacteria</taxon>
        <taxon>Bacillati</taxon>
        <taxon>Actinomycetota</taxon>
        <taxon>Thermoleophilia</taxon>
        <taxon>Solirubrobacterales</taxon>
        <taxon>Baekduiaceae</taxon>
        <taxon>Svornostia</taxon>
    </lineage>
</organism>
<evidence type="ECO:0000313" key="5">
    <source>
        <dbReference type="EMBL" id="UUY04903.1"/>
    </source>
</evidence>
<feature type="domain" description="PAS" evidence="1">
    <location>
        <begin position="256"/>
        <end position="326"/>
    </location>
</feature>
<dbReference type="Gene3D" id="3.30.70.270">
    <property type="match status" value="1"/>
</dbReference>
<dbReference type="PANTHER" id="PTHR44757">
    <property type="entry name" value="DIGUANYLATE CYCLASE DGCP"/>
    <property type="match status" value="1"/>
</dbReference>
<dbReference type="SMART" id="SM00086">
    <property type="entry name" value="PAC"/>
    <property type="match status" value="3"/>
</dbReference>
<dbReference type="NCBIfam" id="TIGR00254">
    <property type="entry name" value="GGDEF"/>
    <property type="match status" value="1"/>
</dbReference>
<dbReference type="CDD" id="cd01949">
    <property type="entry name" value="GGDEF"/>
    <property type="match status" value="1"/>
</dbReference>
<dbReference type="PROSITE" id="PS50883">
    <property type="entry name" value="EAL"/>
    <property type="match status" value="1"/>
</dbReference>
<dbReference type="Proteomes" id="UP001058860">
    <property type="component" value="Chromosome"/>
</dbReference>
<dbReference type="PROSITE" id="PS50113">
    <property type="entry name" value="PAC"/>
    <property type="match status" value="3"/>
</dbReference>
<dbReference type="Pfam" id="PF08448">
    <property type="entry name" value="PAS_4"/>
    <property type="match status" value="1"/>
</dbReference>
<dbReference type="RefSeq" id="WP_353865381.1">
    <property type="nucleotide sequence ID" value="NZ_CP088295.1"/>
</dbReference>
<dbReference type="InterPro" id="IPR001633">
    <property type="entry name" value="EAL_dom"/>
</dbReference>
<dbReference type="InterPro" id="IPR000014">
    <property type="entry name" value="PAS"/>
</dbReference>
<dbReference type="EMBL" id="CP088295">
    <property type="protein sequence ID" value="UUY04903.1"/>
    <property type="molecule type" value="Genomic_DNA"/>
</dbReference>
<protein>
    <submittedName>
        <fullName evidence="5">EAL domain-containing protein</fullName>
    </submittedName>
</protein>
<evidence type="ECO:0000259" key="3">
    <source>
        <dbReference type="PROSITE" id="PS50883"/>
    </source>
</evidence>
<dbReference type="PROSITE" id="PS50887">
    <property type="entry name" value="GGDEF"/>
    <property type="match status" value="1"/>
</dbReference>
<dbReference type="Pfam" id="PF08447">
    <property type="entry name" value="PAS_3"/>
    <property type="match status" value="2"/>
</dbReference>
<reference evidence="6" key="1">
    <citation type="submission" date="2021-11" db="EMBL/GenBank/DDBJ databases">
        <title>Cultivation dependent microbiological survey of springs from the worlds oldest radium mine currently devoted to the extraction of radon-saturated water.</title>
        <authorList>
            <person name="Kapinusova G."/>
            <person name="Smrhova T."/>
            <person name="Strejcek M."/>
            <person name="Suman J."/>
            <person name="Jani K."/>
            <person name="Pajer P."/>
            <person name="Uhlik O."/>
        </authorList>
    </citation>
    <scope>NUCLEOTIDE SEQUENCE [LARGE SCALE GENOMIC DNA]</scope>
    <source>
        <strain evidence="6">J379</strain>
    </source>
</reference>
<feature type="domain" description="PAS" evidence="1">
    <location>
        <begin position="130"/>
        <end position="200"/>
    </location>
</feature>
<evidence type="ECO:0000259" key="4">
    <source>
        <dbReference type="PROSITE" id="PS50887"/>
    </source>
</evidence>
<evidence type="ECO:0000259" key="1">
    <source>
        <dbReference type="PROSITE" id="PS50112"/>
    </source>
</evidence>
<dbReference type="Pfam" id="PF00563">
    <property type="entry name" value="EAL"/>
    <property type="match status" value="1"/>
</dbReference>
<dbReference type="CDD" id="cd00130">
    <property type="entry name" value="PAS"/>
    <property type="match status" value="3"/>
</dbReference>
<dbReference type="SUPFAM" id="SSF55073">
    <property type="entry name" value="Nucleotide cyclase"/>
    <property type="match status" value="1"/>
</dbReference>
<dbReference type="InterPro" id="IPR013655">
    <property type="entry name" value="PAS_fold_3"/>
</dbReference>
<dbReference type="SUPFAM" id="SSF55785">
    <property type="entry name" value="PYP-like sensor domain (PAS domain)"/>
    <property type="match status" value="3"/>
</dbReference>
<sequence length="814" mass="89866">MPLRTDASFAQAFEHAPVGMALVDLDGKLMRVNRAFTELLGVPRERVEGRPFYELGYDGVQEDLANALRMRDGGLDRFQAERRWERSNGMSGWVLVTGSLVYEDGEPQYAVAQILDISERKLTEEALTASERRFRTLATHSPHGVFLMSPRGKLRWSNAGMQEIFGLSLAHQLGDGWTDAIHPDDRETALERARTLLRQGEEMRLEFRVLRADDSVRWVDVTTGPVRDREGTITAWVGSMEDVTSEREARQALATREAEFRMLAEHSSDFLSRHAPDGTYRYASPACQTLIGIAPKDLLGRTPFELVHEQDFALLGDAFTKAQAGGRATASYRLKCGDGELRWFESTLRGVAAEGSPTPTEIVAVTRDISTRKEAELELTRLAMRDALTGLPNRILFSDRLDLALRRSRRRKPASIAVYFLDLDRFKLVNDSLGHAVGDRLLCEVARRLQNVLRPGDTVARFGGDEFTVLCEDVIGELEAVAIAQRIVEVFHEPFQLEGADELFVNTSVGIALSGGRDDSADGLLRDADAAMYRAKDLGRGRFELFDAAMRAHARERLGLENALRRAAERGELRLHYQPMASIETGEIIAFEALARWEHAERGMLCPDTFIPLAEDTGMIVPVGAWVLREACVEAARWRARGYDQITVSVNISPRQLAQPDIVGTVFDALHESGLPGDALWLELTETAVMSAGPEISARLTELKALGVRLAIDDFGAGYTSLSHLRRFPIDVLKLDKAFVQGLGREKRDASIAEAVIGLAHALGMTTVAEGIETAEQLQALAELGCDLGQGWLFARAAPPQDAAALMGGRLLPA</sequence>
<proteinExistence type="predicted"/>
<feature type="domain" description="GGDEF" evidence="4">
    <location>
        <begin position="414"/>
        <end position="548"/>
    </location>
</feature>
<dbReference type="SUPFAM" id="SSF141868">
    <property type="entry name" value="EAL domain-like"/>
    <property type="match status" value="1"/>
</dbReference>
<evidence type="ECO:0000313" key="6">
    <source>
        <dbReference type="Proteomes" id="UP001058860"/>
    </source>
</evidence>
<dbReference type="InterPro" id="IPR001610">
    <property type="entry name" value="PAC"/>
</dbReference>
<name>A0ABY5PJP3_9ACTN</name>
<keyword evidence="6" id="KW-1185">Reference proteome</keyword>
<feature type="domain" description="PAC" evidence="2">
    <location>
        <begin position="78"/>
        <end position="129"/>
    </location>
</feature>
<dbReference type="InterPro" id="IPR000700">
    <property type="entry name" value="PAS-assoc_C"/>
</dbReference>
<dbReference type="SMART" id="SM00267">
    <property type="entry name" value="GGDEF"/>
    <property type="match status" value="1"/>
</dbReference>
<dbReference type="PANTHER" id="PTHR44757:SF2">
    <property type="entry name" value="BIOFILM ARCHITECTURE MAINTENANCE PROTEIN MBAA"/>
    <property type="match status" value="1"/>
</dbReference>
<dbReference type="Pfam" id="PF00990">
    <property type="entry name" value="GGDEF"/>
    <property type="match status" value="1"/>
</dbReference>
<accession>A0ABY5PJP3</accession>
<dbReference type="SMART" id="SM00052">
    <property type="entry name" value="EAL"/>
    <property type="match status" value="1"/>
</dbReference>
<dbReference type="Gene3D" id="3.30.450.20">
    <property type="entry name" value="PAS domain"/>
    <property type="match status" value="3"/>
</dbReference>
<dbReference type="InterPro" id="IPR043128">
    <property type="entry name" value="Rev_trsase/Diguanyl_cyclase"/>
</dbReference>
<dbReference type="NCBIfam" id="TIGR00229">
    <property type="entry name" value="sensory_box"/>
    <property type="match status" value="3"/>
</dbReference>
<feature type="domain" description="EAL" evidence="3">
    <location>
        <begin position="557"/>
        <end position="811"/>
    </location>
</feature>
<gene>
    <name evidence="5" type="ORF">LRS13_05080</name>
</gene>
<dbReference type="SMART" id="SM00091">
    <property type="entry name" value="PAS"/>
    <property type="match status" value="3"/>
</dbReference>
<dbReference type="InterPro" id="IPR013656">
    <property type="entry name" value="PAS_4"/>
</dbReference>
<dbReference type="InterPro" id="IPR035965">
    <property type="entry name" value="PAS-like_dom_sf"/>
</dbReference>